<reference evidence="1 2" key="1">
    <citation type="submission" date="2018-07" db="EMBL/GenBank/DDBJ databases">
        <title>Genomic Encyclopedia of Type Strains, Phase IV (KMG-IV): sequencing the most valuable type-strain genomes for metagenomic binning, comparative biology and taxonomic classification.</title>
        <authorList>
            <person name="Goeker M."/>
        </authorList>
    </citation>
    <scope>NUCLEOTIDE SEQUENCE [LARGE SCALE GENOMIC DNA]</scope>
    <source>
        <strain evidence="1 2">DSM 103736</strain>
    </source>
</reference>
<evidence type="ECO:0000313" key="2">
    <source>
        <dbReference type="Proteomes" id="UP000254848"/>
    </source>
</evidence>
<organism evidence="1 2">
    <name type="scientific">Enterobacillus tribolii</name>
    <dbReference type="NCBI Taxonomy" id="1487935"/>
    <lineage>
        <taxon>Bacteria</taxon>
        <taxon>Pseudomonadati</taxon>
        <taxon>Pseudomonadota</taxon>
        <taxon>Gammaproteobacteria</taxon>
        <taxon>Enterobacterales</taxon>
        <taxon>Hafniaceae</taxon>
        <taxon>Enterobacillus</taxon>
    </lineage>
</organism>
<evidence type="ECO:0000313" key="1">
    <source>
        <dbReference type="EMBL" id="RDK96042.1"/>
    </source>
</evidence>
<keyword evidence="2" id="KW-1185">Reference proteome</keyword>
<dbReference type="RefSeq" id="WP_115457763.1">
    <property type="nucleotide sequence ID" value="NZ_QRAP01000002.1"/>
</dbReference>
<dbReference type="Proteomes" id="UP000254848">
    <property type="component" value="Unassembled WGS sequence"/>
</dbReference>
<name>A0A370R297_9GAMM</name>
<accession>A0A370R297</accession>
<dbReference type="EMBL" id="QRAP01000002">
    <property type="protein sequence ID" value="RDK96042.1"/>
    <property type="molecule type" value="Genomic_DNA"/>
</dbReference>
<gene>
    <name evidence="1" type="ORF">C8D90_102529</name>
</gene>
<protein>
    <submittedName>
        <fullName evidence="1">Uncharacterized protein</fullName>
    </submittedName>
</protein>
<proteinExistence type="predicted"/>
<sequence length="90" mass="10167">MDHLETSNNLLFDKLSENHILVSCHQFSIVVNTVEWELRQYAGEHNSKGNEQASLVYRPNRYTAIQIAINDVGRVGRFLGIPVILDEDGG</sequence>
<dbReference type="AlphaFoldDB" id="A0A370R297"/>
<comment type="caution">
    <text evidence="1">The sequence shown here is derived from an EMBL/GenBank/DDBJ whole genome shotgun (WGS) entry which is preliminary data.</text>
</comment>